<dbReference type="AlphaFoldDB" id="A0A6N4UZ78"/>
<gene>
    <name evidence="2" type="ORF">MALV_47930</name>
</gene>
<organism evidence="2 3">
    <name type="scientific">Mycolicibacterium alvei</name>
    <dbReference type="NCBI Taxonomy" id="67081"/>
    <lineage>
        <taxon>Bacteria</taxon>
        <taxon>Bacillati</taxon>
        <taxon>Actinomycetota</taxon>
        <taxon>Actinomycetes</taxon>
        <taxon>Mycobacteriales</taxon>
        <taxon>Mycobacteriaceae</taxon>
        <taxon>Mycolicibacterium</taxon>
    </lineage>
</organism>
<protein>
    <submittedName>
        <fullName evidence="2">Uncharacterized protein</fullName>
    </submittedName>
</protein>
<evidence type="ECO:0000313" key="3">
    <source>
        <dbReference type="Proteomes" id="UP000466906"/>
    </source>
</evidence>
<feature type="region of interest" description="Disordered" evidence="1">
    <location>
        <begin position="39"/>
        <end position="58"/>
    </location>
</feature>
<name>A0A6N4UZ78_9MYCO</name>
<accession>A0A6N4UZ78</accession>
<evidence type="ECO:0000256" key="1">
    <source>
        <dbReference type="SAM" id="MobiDB-lite"/>
    </source>
</evidence>
<sequence length="152" mass="15360">MTIGESADAGIAVARRVPIAAPDAASMTTDARMAVSPLLTDGCTSPRTSGGSPWFNDEIRRRRYRPPAQIPAQSATKGIGAQIPTEKWGVTSPFHAGGGAGGGGGKGAATQVFDGGSNTVPTPHSVALLTTGKLMLTAASDATAAMLMVVKR</sequence>
<proteinExistence type="predicted"/>
<feature type="compositionally biased region" description="Polar residues" evidence="1">
    <location>
        <begin position="42"/>
        <end position="51"/>
    </location>
</feature>
<dbReference type="Proteomes" id="UP000466906">
    <property type="component" value="Chromosome"/>
</dbReference>
<evidence type="ECO:0000313" key="2">
    <source>
        <dbReference type="EMBL" id="BBX29668.1"/>
    </source>
</evidence>
<dbReference type="EMBL" id="AP022565">
    <property type="protein sequence ID" value="BBX29668.1"/>
    <property type="molecule type" value="Genomic_DNA"/>
</dbReference>
<dbReference type="KEGG" id="malv:MALV_47930"/>
<keyword evidence="3" id="KW-1185">Reference proteome</keyword>
<reference evidence="2 3" key="1">
    <citation type="journal article" date="2019" name="Emerg. Microbes Infect.">
        <title>Comprehensive subspecies identification of 175 nontuberculous mycobacteria species based on 7547 genomic profiles.</title>
        <authorList>
            <person name="Matsumoto Y."/>
            <person name="Kinjo T."/>
            <person name="Motooka D."/>
            <person name="Nabeya D."/>
            <person name="Jung N."/>
            <person name="Uechi K."/>
            <person name="Horii T."/>
            <person name="Iida T."/>
            <person name="Fujita J."/>
            <person name="Nakamura S."/>
        </authorList>
    </citation>
    <scope>NUCLEOTIDE SEQUENCE [LARGE SCALE GENOMIC DNA]</scope>
    <source>
        <strain evidence="2 3">JCM 12272</strain>
    </source>
</reference>